<reference evidence="2 3" key="1">
    <citation type="journal article" date="2010" name="PLoS Genet.">
        <title>Analysis of the Legionella longbeachae genome and transcriptome uncovers unique strategies to cause Legionnaires' disease.</title>
        <authorList>
            <person name="Cazalet C."/>
            <person name="Gomez-Valero L."/>
            <person name="Rusniok C."/>
            <person name="Lomma M."/>
            <person name="Dervins-Ravault D."/>
            <person name="Newton H."/>
            <person name="Sansom F."/>
            <person name="Jarraud S."/>
            <person name="Zidane N."/>
            <person name="Ma L."/>
            <person name="Bouchier C."/>
            <person name="Etienne J."/>
            <person name="Hartland E."/>
            <person name="Buchrieser C."/>
        </authorList>
    </citation>
    <scope>NUCLEOTIDE SEQUENCE [LARGE SCALE GENOMIC DNA]</scope>
    <source>
        <strain evidence="2 3">NSW150</strain>
    </source>
</reference>
<gene>
    <name evidence="2" type="ordered locus">LLO_4028</name>
</gene>
<dbReference type="Proteomes" id="UP000001060">
    <property type="component" value="Chromosome"/>
</dbReference>
<organism evidence="2 3">
    <name type="scientific">Legionella longbeachae serogroup 1 (strain NSW150)</name>
    <dbReference type="NCBI Taxonomy" id="661367"/>
    <lineage>
        <taxon>Bacteria</taxon>
        <taxon>Pseudomonadati</taxon>
        <taxon>Pseudomonadota</taxon>
        <taxon>Gammaproteobacteria</taxon>
        <taxon>Legionellales</taxon>
        <taxon>Legionellaceae</taxon>
        <taxon>Legionella</taxon>
    </lineage>
</organism>
<evidence type="ECO:0000313" key="3">
    <source>
        <dbReference type="Proteomes" id="UP000001060"/>
    </source>
</evidence>
<accession>D3HS77</accession>
<sequence>MPPHKTITQALAEHIQQLKNLRTQKEKEYRKLVYEYNRKQINLNVLADPHSDLYKKLKVEAEIFF</sequence>
<keyword evidence="3" id="KW-1185">Reference proteome</keyword>
<dbReference type="KEGG" id="llo:LLO_4028"/>
<feature type="coiled-coil region" evidence="1">
    <location>
        <begin position="4"/>
        <end position="35"/>
    </location>
</feature>
<protein>
    <submittedName>
        <fullName evidence="2">Uncharacterized protein</fullName>
    </submittedName>
</protein>
<proteinExistence type="predicted"/>
<evidence type="ECO:0000256" key="1">
    <source>
        <dbReference type="SAM" id="Coils"/>
    </source>
</evidence>
<dbReference type="AlphaFoldDB" id="D3HS77"/>
<name>D3HS77_LEGLN</name>
<dbReference type="HOGENOM" id="CLU_2844462_0_0_6"/>
<evidence type="ECO:0000313" key="2">
    <source>
        <dbReference type="EMBL" id="CBJ11761.1"/>
    </source>
</evidence>
<dbReference type="EMBL" id="FN650140">
    <property type="protein sequence ID" value="CBJ11761.1"/>
    <property type="molecule type" value="Genomic_DNA"/>
</dbReference>
<keyword evidence="1" id="KW-0175">Coiled coil</keyword>